<name>A0A8R7TH76_TRIUA</name>
<proteinExistence type="predicted"/>
<dbReference type="EnsemblPlants" id="TuG1812G0200002801.01.T01">
    <property type="protein sequence ID" value="TuG1812G0200002801.01.T01"/>
    <property type="gene ID" value="TuG1812G0200002801.01"/>
</dbReference>
<feature type="compositionally biased region" description="Low complexity" evidence="1">
    <location>
        <begin position="32"/>
        <end position="47"/>
    </location>
</feature>
<reference evidence="2" key="2">
    <citation type="submission" date="2018-03" db="EMBL/GenBank/DDBJ databases">
        <title>The Triticum urartu genome reveals the dynamic nature of wheat genome evolution.</title>
        <authorList>
            <person name="Ling H."/>
            <person name="Ma B."/>
            <person name="Shi X."/>
            <person name="Liu H."/>
            <person name="Dong L."/>
            <person name="Sun H."/>
            <person name="Cao Y."/>
            <person name="Gao Q."/>
            <person name="Zheng S."/>
            <person name="Li Y."/>
            <person name="Yu Y."/>
            <person name="Du H."/>
            <person name="Qi M."/>
            <person name="Li Y."/>
            <person name="Yu H."/>
            <person name="Cui Y."/>
            <person name="Wang N."/>
            <person name="Chen C."/>
            <person name="Wu H."/>
            <person name="Zhao Y."/>
            <person name="Zhang J."/>
            <person name="Li Y."/>
            <person name="Zhou W."/>
            <person name="Zhang B."/>
            <person name="Hu W."/>
            <person name="Eijk M."/>
            <person name="Tang J."/>
            <person name="Witsenboer H."/>
            <person name="Zhao S."/>
            <person name="Li Z."/>
            <person name="Zhang A."/>
            <person name="Wang D."/>
            <person name="Liang C."/>
        </authorList>
    </citation>
    <scope>NUCLEOTIDE SEQUENCE [LARGE SCALE GENOMIC DNA]</scope>
    <source>
        <strain evidence="2">cv. G1812</strain>
    </source>
</reference>
<feature type="region of interest" description="Disordered" evidence="1">
    <location>
        <begin position="27"/>
        <end position="77"/>
    </location>
</feature>
<dbReference type="AlphaFoldDB" id="A0A8R7TH76"/>
<reference evidence="3" key="1">
    <citation type="journal article" date="2013" name="Nature">
        <title>Draft genome of the wheat A-genome progenitor Triticum urartu.</title>
        <authorList>
            <person name="Ling H.Q."/>
            <person name="Zhao S."/>
            <person name="Liu D."/>
            <person name="Wang J."/>
            <person name="Sun H."/>
            <person name="Zhang C."/>
            <person name="Fan H."/>
            <person name="Li D."/>
            <person name="Dong L."/>
            <person name="Tao Y."/>
            <person name="Gao C."/>
            <person name="Wu H."/>
            <person name="Li Y."/>
            <person name="Cui Y."/>
            <person name="Guo X."/>
            <person name="Zheng S."/>
            <person name="Wang B."/>
            <person name="Yu K."/>
            <person name="Liang Q."/>
            <person name="Yang W."/>
            <person name="Lou X."/>
            <person name="Chen J."/>
            <person name="Feng M."/>
            <person name="Jian J."/>
            <person name="Zhang X."/>
            <person name="Luo G."/>
            <person name="Jiang Y."/>
            <person name="Liu J."/>
            <person name="Wang Z."/>
            <person name="Sha Y."/>
            <person name="Zhang B."/>
            <person name="Wu H."/>
            <person name="Tang D."/>
            <person name="Shen Q."/>
            <person name="Xue P."/>
            <person name="Zou S."/>
            <person name="Wang X."/>
            <person name="Liu X."/>
            <person name="Wang F."/>
            <person name="Yang Y."/>
            <person name="An X."/>
            <person name="Dong Z."/>
            <person name="Zhang K."/>
            <person name="Zhang X."/>
            <person name="Luo M.C."/>
            <person name="Dvorak J."/>
            <person name="Tong Y."/>
            <person name="Wang J."/>
            <person name="Yang H."/>
            <person name="Li Z."/>
            <person name="Wang D."/>
            <person name="Zhang A."/>
            <person name="Wang J."/>
        </authorList>
    </citation>
    <scope>NUCLEOTIDE SEQUENCE</scope>
    <source>
        <strain evidence="3">cv. G1812</strain>
    </source>
</reference>
<accession>A0A8R7TH76</accession>
<evidence type="ECO:0000313" key="2">
    <source>
        <dbReference type="EnsemblPlants" id="TuG1812G0200002801.01.T01"/>
    </source>
</evidence>
<reference evidence="2" key="3">
    <citation type="submission" date="2022-06" db="UniProtKB">
        <authorList>
            <consortium name="EnsemblPlants"/>
        </authorList>
    </citation>
    <scope>IDENTIFICATION</scope>
</reference>
<evidence type="ECO:0000256" key="1">
    <source>
        <dbReference type="SAM" id="MobiDB-lite"/>
    </source>
</evidence>
<protein>
    <submittedName>
        <fullName evidence="2">Uncharacterized protein</fullName>
    </submittedName>
</protein>
<sequence length="77" mass="8475">MLRHHLVPLEGAQELRLDVLYLHDNTHEQGRTVRSPSSSSPRTSSPSAVICRYSGPFPATPTTSPSPLPRDHCRTGD</sequence>
<organism evidence="2 3">
    <name type="scientific">Triticum urartu</name>
    <name type="common">Red wild einkorn</name>
    <name type="synonym">Crithodium urartu</name>
    <dbReference type="NCBI Taxonomy" id="4572"/>
    <lineage>
        <taxon>Eukaryota</taxon>
        <taxon>Viridiplantae</taxon>
        <taxon>Streptophyta</taxon>
        <taxon>Embryophyta</taxon>
        <taxon>Tracheophyta</taxon>
        <taxon>Spermatophyta</taxon>
        <taxon>Magnoliopsida</taxon>
        <taxon>Liliopsida</taxon>
        <taxon>Poales</taxon>
        <taxon>Poaceae</taxon>
        <taxon>BOP clade</taxon>
        <taxon>Pooideae</taxon>
        <taxon>Triticodae</taxon>
        <taxon>Triticeae</taxon>
        <taxon>Triticinae</taxon>
        <taxon>Triticum</taxon>
    </lineage>
</organism>
<dbReference type="Gramene" id="TuG1812G0200002801.01.T01">
    <property type="protein sequence ID" value="TuG1812G0200002801.01.T01"/>
    <property type="gene ID" value="TuG1812G0200002801.01"/>
</dbReference>
<dbReference type="Proteomes" id="UP000015106">
    <property type="component" value="Chromosome 2"/>
</dbReference>
<feature type="compositionally biased region" description="Low complexity" evidence="1">
    <location>
        <begin position="54"/>
        <end position="65"/>
    </location>
</feature>
<keyword evidence="3" id="KW-1185">Reference proteome</keyword>
<evidence type="ECO:0000313" key="3">
    <source>
        <dbReference type="Proteomes" id="UP000015106"/>
    </source>
</evidence>